<evidence type="ECO:0000313" key="3">
    <source>
        <dbReference type="Proteomes" id="UP000007845"/>
    </source>
</evidence>
<dbReference type="AlphaFoldDB" id="F0JJD6"/>
<dbReference type="STRING" id="641491.DND132_2832"/>
<dbReference type="RefSeq" id="WP_014323461.1">
    <property type="nucleotide sequence ID" value="NC_016803.1"/>
</dbReference>
<evidence type="ECO:0000256" key="1">
    <source>
        <dbReference type="SAM" id="Phobius"/>
    </source>
</evidence>
<keyword evidence="1 2" id="KW-0812">Transmembrane</keyword>
<evidence type="ECO:0000313" key="2">
    <source>
        <dbReference type="EMBL" id="EGB16035.1"/>
    </source>
</evidence>
<dbReference type="KEGG" id="ddn:DND132_2832"/>
<dbReference type="Proteomes" id="UP000007845">
    <property type="component" value="Chromosome"/>
</dbReference>
<dbReference type="EMBL" id="CP003220">
    <property type="protein sequence ID" value="EGB16035.1"/>
    <property type="molecule type" value="Genomic_DNA"/>
</dbReference>
<sequence precursor="true">MVTYIAIASLSFLAGVIAVLLACRRRRKDSGSISLDGFNFDKQKKYEKDGRKYPFSY</sequence>
<keyword evidence="3" id="KW-1185">Reference proteome</keyword>
<name>F0JJD6_9BACT</name>
<proteinExistence type="predicted"/>
<protein>
    <submittedName>
        <fullName evidence="2">Transmembrane spermine/spermidine synthase family protein</fullName>
    </submittedName>
</protein>
<accession>F0JJD6</accession>
<keyword evidence="1" id="KW-1133">Transmembrane helix</keyword>
<dbReference type="SMR" id="F0JJD6"/>
<dbReference type="HOGENOM" id="CLU_3006732_0_0_7"/>
<reference evidence="2 3" key="1">
    <citation type="journal article" date="2011" name="J. Bacteriol.">
        <title>Genome sequence of the mercury-methylating strain Desulfovibrio desulfuricans ND132.</title>
        <authorList>
            <person name="Brown S.D."/>
            <person name="Gilmour C.C."/>
            <person name="Kucken A.M."/>
            <person name="Wall J.D."/>
            <person name="Elias D.A."/>
            <person name="Brandt C.C."/>
            <person name="Podar M."/>
            <person name="Chertkov O."/>
            <person name="Held B."/>
            <person name="Bruce D.C."/>
            <person name="Detter J.C."/>
            <person name="Tapia R."/>
            <person name="Han C.S."/>
            <person name="Goodwin L.A."/>
            <person name="Cheng J.F."/>
            <person name="Pitluck S."/>
            <person name="Woyke T."/>
            <person name="Mikhailova N."/>
            <person name="Ivanova N.N."/>
            <person name="Han J."/>
            <person name="Lucas S."/>
            <person name="Lapidus A.L."/>
            <person name="Land M.L."/>
            <person name="Hauser L.J."/>
            <person name="Palumbo A.V."/>
        </authorList>
    </citation>
    <scope>NUCLEOTIDE SEQUENCE [LARGE SCALE GENOMIC DNA]</scope>
    <source>
        <strain evidence="2 3">ND132</strain>
    </source>
</reference>
<organism evidence="2 3">
    <name type="scientific">Pseudodesulfovibrio mercurii</name>
    <dbReference type="NCBI Taxonomy" id="641491"/>
    <lineage>
        <taxon>Bacteria</taxon>
        <taxon>Pseudomonadati</taxon>
        <taxon>Thermodesulfobacteriota</taxon>
        <taxon>Desulfovibrionia</taxon>
        <taxon>Desulfovibrionales</taxon>
        <taxon>Desulfovibrionaceae</taxon>
    </lineage>
</organism>
<feature type="transmembrane region" description="Helical" evidence="1">
    <location>
        <begin position="6"/>
        <end position="23"/>
    </location>
</feature>
<keyword evidence="1" id="KW-0472">Membrane</keyword>
<gene>
    <name evidence="2" type="ORF">DND132_2832</name>
</gene>